<feature type="transmembrane region" description="Helical" evidence="1">
    <location>
        <begin position="50"/>
        <end position="70"/>
    </location>
</feature>
<evidence type="ECO:0000256" key="1">
    <source>
        <dbReference type="SAM" id="Phobius"/>
    </source>
</evidence>
<dbReference type="RefSeq" id="WP_250201494.1">
    <property type="nucleotide sequence ID" value="NZ_CP097649.1"/>
</dbReference>
<evidence type="ECO:0000313" key="2">
    <source>
        <dbReference type="EMBL" id="URI14420.1"/>
    </source>
</evidence>
<dbReference type="EMBL" id="CP097649">
    <property type="protein sequence ID" value="URI14420.1"/>
    <property type="molecule type" value="Genomic_DNA"/>
</dbReference>
<organism evidence="2 3">
    <name type="scientific">Brevundimonas albigilva</name>
    <dbReference type="NCBI Taxonomy" id="1312364"/>
    <lineage>
        <taxon>Bacteria</taxon>
        <taxon>Pseudomonadati</taxon>
        <taxon>Pseudomonadota</taxon>
        <taxon>Alphaproteobacteria</taxon>
        <taxon>Caulobacterales</taxon>
        <taxon>Caulobacteraceae</taxon>
        <taxon>Brevundimonas</taxon>
    </lineage>
</organism>
<feature type="transmembrane region" description="Helical" evidence="1">
    <location>
        <begin position="21"/>
        <end position="44"/>
    </location>
</feature>
<evidence type="ECO:0000313" key="3">
    <source>
        <dbReference type="Proteomes" id="UP001055429"/>
    </source>
</evidence>
<keyword evidence="1" id="KW-1133">Transmembrane helix</keyword>
<protein>
    <submittedName>
        <fullName evidence="2">Uncharacterized protein</fullName>
    </submittedName>
</protein>
<keyword evidence="3" id="KW-1185">Reference proteome</keyword>
<sequence>MFQPERLVTVGFTPRRRPNGLVASVMWLGGLIAGVAAMAVGAILAVFTAAAVAVIAVIAGVLVFLAGLALRARRNMILRRRSTDPEVIDAQKVGDTWVAYGWERHGR</sequence>
<keyword evidence="1" id="KW-0812">Transmembrane</keyword>
<gene>
    <name evidence="2" type="ORF">M8231_11390</name>
</gene>
<dbReference type="Proteomes" id="UP001055429">
    <property type="component" value="Chromosome"/>
</dbReference>
<proteinExistence type="predicted"/>
<reference evidence="2" key="1">
    <citation type="submission" date="2022-05" db="EMBL/GenBank/DDBJ databases">
        <title>Brevundimonas albigilva TT17 genome sequence.</title>
        <authorList>
            <person name="Lee K."/>
            <person name="Son H."/>
        </authorList>
    </citation>
    <scope>NUCLEOTIDE SEQUENCE</scope>
    <source>
        <strain evidence="2">TT17</strain>
    </source>
</reference>
<name>A0ABY4SHE3_9CAUL</name>
<keyword evidence="1" id="KW-0472">Membrane</keyword>
<accession>A0ABY4SHE3</accession>